<feature type="compositionally biased region" description="Basic and acidic residues" evidence="1">
    <location>
        <begin position="123"/>
        <end position="135"/>
    </location>
</feature>
<dbReference type="AlphaFoldDB" id="A0A8X7UHC2"/>
<reference evidence="2 3" key="1">
    <citation type="submission" date="2020-02" db="EMBL/GenBank/DDBJ databases">
        <authorList>
            <person name="Ma Q."/>
            <person name="Huang Y."/>
            <person name="Song X."/>
            <person name="Pei D."/>
        </authorList>
    </citation>
    <scope>NUCLEOTIDE SEQUENCE [LARGE SCALE GENOMIC DNA]</scope>
    <source>
        <strain evidence="2">Sxm20200214</strain>
        <tissue evidence="2">Leaf</tissue>
    </source>
</reference>
<feature type="region of interest" description="Disordered" evidence="1">
    <location>
        <begin position="1"/>
        <end position="64"/>
    </location>
</feature>
<organism evidence="2 3">
    <name type="scientific">Brassica carinata</name>
    <name type="common">Ethiopian mustard</name>
    <name type="synonym">Abyssinian cabbage</name>
    <dbReference type="NCBI Taxonomy" id="52824"/>
    <lineage>
        <taxon>Eukaryota</taxon>
        <taxon>Viridiplantae</taxon>
        <taxon>Streptophyta</taxon>
        <taxon>Embryophyta</taxon>
        <taxon>Tracheophyta</taxon>
        <taxon>Spermatophyta</taxon>
        <taxon>Magnoliopsida</taxon>
        <taxon>eudicotyledons</taxon>
        <taxon>Gunneridae</taxon>
        <taxon>Pentapetalae</taxon>
        <taxon>rosids</taxon>
        <taxon>malvids</taxon>
        <taxon>Brassicales</taxon>
        <taxon>Brassicaceae</taxon>
        <taxon>Brassiceae</taxon>
        <taxon>Brassica</taxon>
    </lineage>
</organism>
<dbReference type="EMBL" id="JAAMPC010000012">
    <property type="protein sequence ID" value="KAG2276021.1"/>
    <property type="molecule type" value="Genomic_DNA"/>
</dbReference>
<comment type="caution">
    <text evidence="2">The sequence shown here is derived from an EMBL/GenBank/DDBJ whole genome shotgun (WGS) entry which is preliminary data.</text>
</comment>
<feature type="region of interest" description="Disordered" evidence="1">
    <location>
        <begin position="356"/>
        <end position="423"/>
    </location>
</feature>
<feature type="compositionally biased region" description="Basic and acidic residues" evidence="1">
    <location>
        <begin position="80"/>
        <end position="89"/>
    </location>
</feature>
<feature type="compositionally biased region" description="Low complexity" evidence="1">
    <location>
        <begin position="295"/>
        <end position="310"/>
    </location>
</feature>
<feature type="compositionally biased region" description="Basic residues" evidence="1">
    <location>
        <begin position="375"/>
        <end position="385"/>
    </location>
</feature>
<accession>A0A8X7UHC2</accession>
<feature type="region of interest" description="Disordered" evidence="1">
    <location>
        <begin position="442"/>
        <end position="469"/>
    </location>
</feature>
<name>A0A8X7UHC2_BRACI</name>
<feature type="region of interest" description="Disordered" evidence="1">
    <location>
        <begin position="78"/>
        <end position="152"/>
    </location>
</feature>
<sequence>MDPNQNVGTTPSRVNDTDPIGSESGTVTIPAGTTGANDTIRTTQTQRIPPIGTSSQNRSLPINQTSILERVRARVWNSPGDRKSADDLTRSQSRPISPTPLAQTREEVTELQGMLSSQALDPDVTREKTHNDPRRRALPTEAGFNNLTEPARRHDLRAPINIDSQREDIGIPSETGVFQNYIERNDAELKRIHAIVHMATSSAPDIDMVIEETRRTPFTNKIASFREIKAKISYPNEVVALAELKNGVWFSSKFREELTVRAPISLDDGLHRASYFATHEEEVAALKEQYSANKNNAAKKPTAPKEPATKGQHSYAINNSPQKTSTYDLRKYCAFHDCKGHATEECRAAIRIQNENKKSSEETGEEEEEPMTPKSNRKAKVSTNKRGRETKPESSSSPPPAPKKRVDMILWGPNSNTTDEIKSQTEGNIFIEVMVAIRTLEKPDEATPPPSVTQYNPNTESPCGKIPNFKRKNKMTKIGKLLEKSTAL</sequence>
<feature type="compositionally biased region" description="Polar residues" evidence="1">
    <location>
        <begin position="34"/>
        <end position="64"/>
    </location>
</feature>
<keyword evidence="3" id="KW-1185">Reference proteome</keyword>
<dbReference type="OrthoDB" id="10427899at2759"/>
<feature type="compositionally biased region" description="Polar residues" evidence="1">
    <location>
        <begin position="311"/>
        <end position="322"/>
    </location>
</feature>
<evidence type="ECO:0000313" key="3">
    <source>
        <dbReference type="Proteomes" id="UP000886595"/>
    </source>
</evidence>
<feature type="compositionally biased region" description="Polar residues" evidence="1">
    <location>
        <begin position="452"/>
        <end position="461"/>
    </location>
</feature>
<feature type="compositionally biased region" description="Polar residues" evidence="1">
    <location>
        <begin position="90"/>
        <end position="102"/>
    </location>
</feature>
<gene>
    <name evidence="2" type="ORF">Bca52824_058576</name>
</gene>
<feature type="compositionally biased region" description="Polar residues" evidence="1">
    <location>
        <begin position="1"/>
        <end position="14"/>
    </location>
</feature>
<dbReference type="Proteomes" id="UP000886595">
    <property type="component" value="Unassembled WGS sequence"/>
</dbReference>
<evidence type="ECO:0000256" key="1">
    <source>
        <dbReference type="SAM" id="MobiDB-lite"/>
    </source>
</evidence>
<proteinExistence type="predicted"/>
<protein>
    <submittedName>
        <fullName evidence="2">Uncharacterized protein</fullName>
    </submittedName>
</protein>
<feature type="region of interest" description="Disordered" evidence="1">
    <location>
        <begin position="295"/>
        <end position="322"/>
    </location>
</feature>
<evidence type="ECO:0000313" key="2">
    <source>
        <dbReference type="EMBL" id="KAG2276021.1"/>
    </source>
</evidence>